<dbReference type="Proteomes" id="UP000198729">
    <property type="component" value="Unassembled WGS sequence"/>
</dbReference>
<evidence type="ECO:0000259" key="1">
    <source>
        <dbReference type="Pfam" id="PF12760"/>
    </source>
</evidence>
<dbReference type="Pfam" id="PF12760">
    <property type="entry name" value="Zn_ribbon_IS1595"/>
    <property type="match status" value="1"/>
</dbReference>
<sequence length="162" mass="18119">MAMNRIQFQSGLSMLKFLKDFGTEAQCEQALEVARWSDGFHCPRCNGTAYYVIRDGIRKVFQCRACRHQASLIAGTVFQGTKLPLTVWFLAIYLVSQAKTGLSSLALKRQLGVSYPTAWLIHHKLMQAMVNREERYVLDGRIQVDDAYLGGERAGGKAGRGS</sequence>
<organism evidence="2 3">
    <name type="scientific">Nitrosomonas mobilis</name>
    <dbReference type="NCBI Taxonomy" id="51642"/>
    <lineage>
        <taxon>Bacteria</taxon>
        <taxon>Pseudomonadati</taxon>
        <taxon>Pseudomonadota</taxon>
        <taxon>Betaproteobacteria</taxon>
        <taxon>Nitrosomonadales</taxon>
        <taxon>Nitrosomonadaceae</taxon>
        <taxon>Nitrosomonas</taxon>
    </lineage>
</organism>
<keyword evidence="3" id="KW-1185">Reference proteome</keyword>
<gene>
    <name evidence="2" type="ORF">NSMM_570004</name>
</gene>
<proteinExistence type="predicted"/>
<dbReference type="STRING" id="51642.NSMM_570004"/>
<evidence type="ECO:0000313" key="3">
    <source>
        <dbReference type="Proteomes" id="UP000198729"/>
    </source>
</evidence>
<evidence type="ECO:0000313" key="2">
    <source>
        <dbReference type="EMBL" id="SCZ86489.1"/>
    </source>
</evidence>
<name>A0A1G5SJF4_9PROT</name>
<dbReference type="InterPro" id="IPR024442">
    <property type="entry name" value="Transposase_Zn_ribbon"/>
</dbReference>
<dbReference type="AlphaFoldDB" id="A0A1G5SJF4"/>
<reference evidence="2 3" key="1">
    <citation type="submission" date="2016-10" db="EMBL/GenBank/DDBJ databases">
        <authorList>
            <person name="de Groot N.N."/>
        </authorList>
    </citation>
    <scope>NUCLEOTIDE SEQUENCE [LARGE SCALE GENOMIC DNA]</scope>
    <source>
        <strain evidence="2">1</strain>
    </source>
</reference>
<dbReference type="EMBL" id="FMWO01000066">
    <property type="protein sequence ID" value="SCZ86489.1"/>
    <property type="molecule type" value="Genomic_DNA"/>
</dbReference>
<feature type="domain" description="Transposase zinc-ribbon" evidence="1">
    <location>
        <begin position="22"/>
        <end position="69"/>
    </location>
</feature>
<accession>A0A1G5SJF4</accession>
<dbReference type="NCBIfam" id="NF033547">
    <property type="entry name" value="transpos_IS1595"/>
    <property type="match status" value="1"/>
</dbReference>
<protein>
    <recommendedName>
        <fullName evidence="1">Transposase zinc-ribbon domain-containing protein</fullName>
    </recommendedName>
</protein>